<name>A0A834WYM2_9FABA</name>
<protein>
    <submittedName>
        <fullName evidence="2">Putative ribonuclease H protein</fullName>
    </submittedName>
</protein>
<evidence type="ECO:0000259" key="1">
    <source>
        <dbReference type="Pfam" id="PF13966"/>
    </source>
</evidence>
<dbReference type="EMBL" id="JAAIUW010000004">
    <property type="protein sequence ID" value="KAF7834818.1"/>
    <property type="molecule type" value="Genomic_DNA"/>
</dbReference>
<dbReference type="OrthoDB" id="1436613at2759"/>
<reference evidence="2" key="1">
    <citation type="submission" date="2020-09" db="EMBL/GenBank/DDBJ databases">
        <title>Genome-Enabled Discovery of Anthraquinone Biosynthesis in Senna tora.</title>
        <authorList>
            <person name="Kang S.-H."/>
            <person name="Pandey R.P."/>
            <person name="Lee C.-M."/>
            <person name="Sim J.-S."/>
            <person name="Jeong J.-T."/>
            <person name="Choi B.-S."/>
            <person name="Jung M."/>
            <person name="Ginzburg D."/>
            <person name="Zhao K."/>
            <person name="Won S.Y."/>
            <person name="Oh T.-J."/>
            <person name="Yu Y."/>
            <person name="Kim N.-H."/>
            <person name="Lee O.R."/>
            <person name="Lee T.-H."/>
            <person name="Bashyal P."/>
            <person name="Kim T.-S."/>
            <person name="Lee W.-H."/>
            <person name="Kawkins C."/>
            <person name="Kim C.-K."/>
            <person name="Kim J.S."/>
            <person name="Ahn B.O."/>
            <person name="Rhee S.Y."/>
            <person name="Sohng J.K."/>
        </authorList>
    </citation>
    <scope>NUCLEOTIDE SEQUENCE</scope>
    <source>
        <tissue evidence="2">Leaf</tissue>
    </source>
</reference>
<evidence type="ECO:0000313" key="3">
    <source>
        <dbReference type="Proteomes" id="UP000634136"/>
    </source>
</evidence>
<dbReference type="Proteomes" id="UP000634136">
    <property type="component" value="Unassembled WGS sequence"/>
</dbReference>
<sequence length="203" mass="23588">MVATPVALKPEDIISRTLTRSQPRDATVMTLAYQIAEDIKSWFSLYVIVAKNTWQRVCKVWKDVEDGIKWNIGNGESVKFLVDLWVKGLPALEKVACYDISDEMKLHKVKDYLKAGEWKMIWEWPGPLRGHSFLWLAAKDRLLTNLSRFKRKITSDLLCPRCKDWISLNLKDDLGRDGDEWKVIFGVASRCIWIQRNKFVFGP</sequence>
<evidence type="ECO:0000313" key="2">
    <source>
        <dbReference type="EMBL" id="KAF7834818.1"/>
    </source>
</evidence>
<organism evidence="2 3">
    <name type="scientific">Senna tora</name>
    <dbReference type="NCBI Taxonomy" id="362788"/>
    <lineage>
        <taxon>Eukaryota</taxon>
        <taxon>Viridiplantae</taxon>
        <taxon>Streptophyta</taxon>
        <taxon>Embryophyta</taxon>
        <taxon>Tracheophyta</taxon>
        <taxon>Spermatophyta</taxon>
        <taxon>Magnoliopsida</taxon>
        <taxon>eudicotyledons</taxon>
        <taxon>Gunneridae</taxon>
        <taxon>Pentapetalae</taxon>
        <taxon>rosids</taxon>
        <taxon>fabids</taxon>
        <taxon>Fabales</taxon>
        <taxon>Fabaceae</taxon>
        <taxon>Caesalpinioideae</taxon>
        <taxon>Cassia clade</taxon>
        <taxon>Senna</taxon>
    </lineage>
</organism>
<comment type="caution">
    <text evidence="2">The sequence shown here is derived from an EMBL/GenBank/DDBJ whole genome shotgun (WGS) entry which is preliminary data.</text>
</comment>
<accession>A0A834WYM2</accession>
<dbReference type="AlphaFoldDB" id="A0A834WYM2"/>
<keyword evidence="3" id="KW-1185">Reference proteome</keyword>
<proteinExistence type="predicted"/>
<gene>
    <name evidence="2" type="ORF">G2W53_009677</name>
</gene>
<dbReference type="Pfam" id="PF13966">
    <property type="entry name" value="zf-RVT"/>
    <property type="match status" value="1"/>
</dbReference>
<dbReference type="InterPro" id="IPR026960">
    <property type="entry name" value="RVT-Znf"/>
</dbReference>
<feature type="domain" description="Reverse transcriptase zinc-binding" evidence="1">
    <location>
        <begin position="114"/>
        <end position="163"/>
    </location>
</feature>